<reference evidence="3 4" key="1">
    <citation type="submission" date="2019-01" db="EMBL/GenBank/DDBJ databases">
        <title>Geovibrio thiophilus DSM 11263, complete genome.</title>
        <authorList>
            <person name="Spring S."/>
            <person name="Bunk B."/>
            <person name="Sproer C."/>
        </authorList>
    </citation>
    <scope>NUCLEOTIDE SEQUENCE [LARGE SCALE GENOMIC DNA]</scope>
    <source>
        <strain evidence="3 4">DSM 11263</strain>
    </source>
</reference>
<dbReference type="FunFam" id="3.40.1180.10:FF:000001">
    <property type="entry name" value="(2E,6E)-farnesyl-diphosphate-specific ditrans,polycis-undecaprenyl-diphosphate synthase"/>
    <property type="match status" value="1"/>
</dbReference>
<feature type="binding site" evidence="2">
    <location>
        <position position="27"/>
    </location>
    <ligand>
        <name>substrate</name>
    </ligand>
</feature>
<feature type="active site" evidence="2">
    <location>
        <position position="14"/>
    </location>
</feature>
<dbReference type="NCBIfam" id="TIGR00055">
    <property type="entry name" value="uppS"/>
    <property type="match status" value="1"/>
</dbReference>
<feature type="binding site" evidence="2">
    <location>
        <position position="19"/>
    </location>
    <ligand>
        <name>substrate</name>
    </ligand>
</feature>
<keyword evidence="4" id="KW-1185">Reference proteome</keyword>
<dbReference type="InterPro" id="IPR001441">
    <property type="entry name" value="UPP_synth-like"/>
</dbReference>
<evidence type="ECO:0000313" key="4">
    <source>
        <dbReference type="Proteomes" id="UP000287502"/>
    </source>
</evidence>
<dbReference type="EC" id="2.5.1.-" evidence="2"/>
<evidence type="ECO:0000256" key="1">
    <source>
        <dbReference type="ARBA" id="ARBA00022679"/>
    </source>
</evidence>
<dbReference type="Proteomes" id="UP000287502">
    <property type="component" value="Chromosome"/>
</dbReference>
<accession>A0A410K1R2</accession>
<dbReference type="HAMAP" id="MF_01139">
    <property type="entry name" value="ISPT"/>
    <property type="match status" value="1"/>
</dbReference>
<keyword evidence="1 2" id="KW-0808">Transferase</keyword>
<dbReference type="OrthoDB" id="4191603at2"/>
<dbReference type="EMBL" id="CP035108">
    <property type="protein sequence ID" value="QAR34235.1"/>
    <property type="molecule type" value="Genomic_DNA"/>
</dbReference>
<sequence length="240" mass="27449">MPDILPVHLAIIMDGNGRWAKQRKMPRIMGHKKGVDVVNKVVRHSSRLGIKYLSLFAFSMENWKRPGDEVGFLMRLLDEYIEKELTTILKENIRFTVTGQTELIPEGTRKKLLDAADRSAANTGMVLNLALSYGGRAEIADAGRRIAELAAAGRLKPEDITEDNFLEFMYHPEIPDVDLLIRTSGELRISNFMLWRIAYSELYFTDKLWPDITEDDIDEALEDFAGRTRRFGKTDEQIDT</sequence>
<dbReference type="InterPro" id="IPR036424">
    <property type="entry name" value="UPP_synth-like_sf"/>
</dbReference>
<feature type="binding site" evidence="2">
    <location>
        <position position="201"/>
    </location>
    <ligand>
        <name>Mg(2+)</name>
        <dbReference type="ChEBI" id="CHEBI:18420"/>
    </ligand>
</feature>
<feature type="binding site" evidence="2">
    <location>
        <position position="65"/>
    </location>
    <ligand>
        <name>substrate</name>
    </ligand>
</feature>
<feature type="active site" description="Proton acceptor" evidence="2">
    <location>
        <position position="62"/>
    </location>
</feature>
<feature type="binding site" evidence="2">
    <location>
        <begin position="15"/>
        <end position="18"/>
    </location>
    <ligand>
        <name>substrate</name>
    </ligand>
</feature>
<dbReference type="RefSeq" id="WP_128467540.1">
    <property type="nucleotide sequence ID" value="NZ_CP035108.1"/>
</dbReference>
<keyword evidence="2" id="KW-0460">Magnesium</keyword>
<dbReference type="PANTHER" id="PTHR10291">
    <property type="entry name" value="DEHYDRODOLICHYL DIPHOSPHATE SYNTHASE FAMILY MEMBER"/>
    <property type="match status" value="1"/>
</dbReference>
<feature type="binding site" evidence="2">
    <location>
        <position position="14"/>
    </location>
    <ligand>
        <name>Mg(2+)</name>
        <dbReference type="ChEBI" id="CHEBI:18420"/>
    </ligand>
</feature>
<comment type="function">
    <text evidence="2">Catalyzes the condensation of isopentenyl diphosphate (IPP) with allylic pyrophosphates generating different type of terpenoids.</text>
</comment>
<comment type="cofactor">
    <cofactor evidence="2">
        <name>Mg(2+)</name>
        <dbReference type="ChEBI" id="CHEBI:18420"/>
    </cofactor>
    <text evidence="2">Binds 2 magnesium ions per subunit.</text>
</comment>
<dbReference type="PANTHER" id="PTHR10291:SF0">
    <property type="entry name" value="DEHYDRODOLICHYL DIPHOSPHATE SYNTHASE 2"/>
    <property type="match status" value="1"/>
</dbReference>
<dbReference type="GO" id="GO:0000287">
    <property type="term" value="F:magnesium ion binding"/>
    <property type="evidence" value="ECO:0007669"/>
    <property type="project" value="UniProtKB-UniRule"/>
</dbReference>
<comment type="similarity">
    <text evidence="2">Belongs to the UPP synthase family.</text>
</comment>
<feature type="binding site" evidence="2">
    <location>
        <position position="31"/>
    </location>
    <ligand>
        <name>substrate</name>
    </ligand>
</feature>
<evidence type="ECO:0000313" key="3">
    <source>
        <dbReference type="EMBL" id="QAR34235.1"/>
    </source>
</evidence>
<name>A0A410K1R2_9BACT</name>
<proteinExistence type="inferred from homology"/>
<gene>
    <name evidence="3" type="ORF">EP073_12715</name>
</gene>
<protein>
    <recommendedName>
        <fullName evidence="2">Isoprenyl transferase</fullName>
        <ecNumber evidence="2">2.5.1.-</ecNumber>
    </recommendedName>
</protein>
<feature type="binding site" evidence="2">
    <location>
        <begin position="59"/>
        <end position="61"/>
    </location>
    <ligand>
        <name>substrate</name>
    </ligand>
</feature>
<dbReference type="KEGG" id="gtl:EP073_12715"/>
<dbReference type="InterPro" id="IPR018520">
    <property type="entry name" value="UPP_synth-like_CS"/>
</dbReference>
<evidence type="ECO:0000256" key="2">
    <source>
        <dbReference type="HAMAP-Rule" id="MF_01139"/>
    </source>
</evidence>
<dbReference type="Pfam" id="PF01255">
    <property type="entry name" value="Prenyltransf"/>
    <property type="match status" value="1"/>
</dbReference>
<comment type="subunit">
    <text evidence="2">Homodimer.</text>
</comment>
<feature type="binding site" evidence="2">
    <location>
        <begin position="188"/>
        <end position="190"/>
    </location>
    <ligand>
        <name>substrate</name>
    </ligand>
</feature>
<dbReference type="GO" id="GO:0016094">
    <property type="term" value="P:polyprenol biosynthetic process"/>
    <property type="evidence" value="ECO:0007669"/>
    <property type="project" value="TreeGrafter"/>
</dbReference>
<dbReference type="SUPFAM" id="SSF64005">
    <property type="entry name" value="Undecaprenyl diphosphate synthase"/>
    <property type="match status" value="1"/>
</dbReference>
<dbReference type="CDD" id="cd00475">
    <property type="entry name" value="Cis_IPPS"/>
    <property type="match status" value="1"/>
</dbReference>
<dbReference type="AlphaFoldDB" id="A0A410K1R2"/>
<feature type="binding site" evidence="2">
    <location>
        <position position="63"/>
    </location>
    <ligand>
        <name>substrate</name>
    </ligand>
</feature>
<dbReference type="NCBIfam" id="NF011405">
    <property type="entry name" value="PRK14830.1"/>
    <property type="match status" value="1"/>
</dbReference>
<organism evidence="3 4">
    <name type="scientific">Geovibrio thiophilus</name>
    <dbReference type="NCBI Taxonomy" id="139438"/>
    <lineage>
        <taxon>Bacteria</taxon>
        <taxon>Pseudomonadati</taxon>
        <taxon>Deferribacterota</taxon>
        <taxon>Deferribacteres</taxon>
        <taxon>Deferribacterales</taxon>
        <taxon>Geovibrionaceae</taxon>
        <taxon>Geovibrio</taxon>
    </lineage>
</organism>
<dbReference type="PROSITE" id="PS01066">
    <property type="entry name" value="UPP_SYNTHASE"/>
    <property type="match status" value="1"/>
</dbReference>
<dbReference type="Gene3D" id="3.40.1180.10">
    <property type="entry name" value="Decaprenyl diphosphate synthase-like"/>
    <property type="match status" value="1"/>
</dbReference>
<feature type="binding site" evidence="2">
    <location>
        <position position="182"/>
    </location>
    <ligand>
        <name>substrate</name>
    </ligand>
</feature>
<keyword evidence="2" id="KW-0479">Metal-binding</keyword>
<dbReference type="GO" id="GO:0045547">
    <property type="term" value="F:ditrans,polycis-polyprenyl diphosphate synthase [(2E,6E)-farnesyl diphosphate specific] activity"/>
    <property type="evidence" value="ECO:0007669"/>
    <property type="project" value="TreeGrafter"/>
</dbReference>